<feature type="region of interest" description="Disordered" evidence="1">
    <location>
        <begin position="1"/>
        <end position="67"/>
    </location>
</feature>
<sequence>MSQLLAVLPPYQPSSCPDGNKTSRRNLFTKNKNANSDELSAKRLRKNSEGEFHPVLADGCKNTNPQSVEDAVTANNENEEPNKVDNESKFMHSTNSPFKVMSSCAYVKSENQAPNPVPANMVSSRPVLGEISQQGMCMREPHQRSSCQWQHVVGRFTGLDGRTSPMVRLVDQAVSPIPPGKLAPRNSIAIQASLIKDISPLKPLVFLHHRIPSPWKPPAASPSNIPPAPPSTPELPNQASMGPFQSQGNCILLRSISPYPASQSCSSSPIPPFNSPKLFFPPSPNASGNGTVLPQGNLLYGVSHVPTSTMTPPLRNHQSNSCPASVNPSPTPLDSGLTYTPGLVVPHSKIPSPNACMRSQTPQPFIQPTSLTPEVFPVTPCQQPPAGKRPCMLMTEQAQRETPSSTIDTIANENVSRKLCLTNENA</sequence>
<dbReference type="Proteomes" id="UP001152795">
    <property type="component" value="Unassembled WGS sequence"/>
</dbReference>
<accession>A0A6S7KK87</accession>
<dbReference type="EMBL" id="CACRXK020011161">
    <property type="protein sequence ID" value="CAB4020868.1"/>
    <property type="molecule type" value="Genomic_DNA"/>
</dbReference>
<comment type="caution">
    <text evidence="2">The sequence shown here is derived from an EMBL/GenBank/DDBJ whole genome shotgun (WGS) entry which is preliminary data.</text>
</comment>
<name>A0A6S7KK87_PARCT</name>
<proteinExistence type="predicted"/>
<feature type="region of interest" description="Disordered" evidence="1">
    <location>
        <begin position="217"/>
        <end position="243"/>
    </location>
</feature>
<evidence type="ECO:0000256" key="1">
    <source>
        <dbReference type="SAM" id="MobiDB-lite"/>
    </source>
</evidence>
<protein>
    <submittedName>
        <fullName evidence="2">Uncharacterized protein</fullName>
    </submittedName>
</protein>
<feature type="compositionally biased region" description="Pro residues" evidence="1">
    <location>
        <begin position="217"/>
        <end position="233"/>
    </location>
</feature>
<keyword evidence="3" id="KW-1185">Reference proteome</keyword>
<gene>
    <name evidence="2" type="ORF">PACLA_8A027012</name>
</gene>
<evidence type="ECO:0000313" key="2">
    <source>
        <dbReference type="EMBL" id="CAB4020868.1"/>
    </source>
</evidence>
<feature type="compositionally biased region" description="Polar residues" evidence="1">
    <location>
        <begin position="234"/>
        <end position="243"/>
    </location>
</feature>
<reference evidence="2" key="1">
    <citation type="submission" date="2020-04" db="EMBL/GenBank/DDBJ databases">
        <authorList>
            <person name="Alioto T."/>
            <person name="Alioto T."/>
            <person name="Gomez Garrido J."/>
        </authorList>
    </citation>
    <scope>NUCLEOTIDE SEQUENCE</scope>
    <source>
        <strain evidence="2">A484AB</strain>
    </source>
</reference>
<evidence type="ECO:0000313" key="3">
    <source>
        <dbReference type="Proteomes" id="UP001152795"/>
    </source>
</evidence>
<dbReference type="AlphaFoldDB" id="A0A6S7KK87"/>
<organism evidence="2 3">
    <name type="scientific">Paramuricea clavata</name>
    <name type="common">Red gorgonian</name>
    <name type="synonym">Violescent sea-whip</name>
    <dbReference type="NCBI Taxonomy" id="317549"/>
    <lineage>
        <taxon>Eukaryota</taxon>
        <taxon>Metazoa</taxon>
        <taxon>Cnidaria</taxon>
        <taxon>Anthozoa</taxon>
        <taxon>Octocorallia</taxon>
        <taxon>Malacalcyonacea</taxon>
        <taxon>Plexauridae</taxon>
        <taxon>Paramuricea</taxon>
    </lineage>
</organism>
<feature type="compositionally biased region" description="Polar residues" evidence="1">
    <location>
        <begin position="25"/>
        <end position="38"/>
    </location>
</feature>